<keyword evidence="3 7" id="KW-0732">Signal</keyword>
<evidence type="ECO:0000259" key="8">
    <source>
        <dbReference type="PROSITE" id="PS50836"/>
    </source>
</evidence>
<evidence type="ECO:0000256" key="5">
    <source>
        <dbReference type="ARBA" id="ARBA00023136"/>
    </source>
</evidence>
<comment type="caution">
    <text evidence="9">The sequence shown here is derived from an EMBL/GenBank/DDBJ whole genome shotgun (WGS) entry which is preliminary data.</text>
</comment>
<name>A0AAE1VTI2_9SOLA</name>
<comment type="subcellular location">
    <subcellularLocation>
        <location evidence="1">Membrane</location>
    </subcellularLocation>
</comment>
<dbReference type="PROSITE" id="PS50836">
    <property type="entry name" value="DOMON"/>
    <property type="match status" value="1"/>
</dbReference>
<evidence type="ECO:0000256" key="4">
    <source>
        <dbReference type="ARBA" id="ARBA00022982"/>
    </source>
</evidence>
<dbReference type="InterPro" id="IPR005018">
    <property type="entry name" value="DOMON_domain"/>
</dbReference>
<feature type="domain" description="DOMON" evidence="8">
    <location>
        <begin position="46"/>
        <end position="156"/>
    </location>
</feature>
<keyword evidence="5" id="KW-0472">Membrane</keyword>
<evidence type="ECO:0000256" key="3">
    <source>
        <dbReference type="ARBA" id="ARBA00022729"/>
    </source>
</evidence>
<dbReference type="Proteomes" id="UP001291623">
    <property type="component" value="Unassembled WGS sequence"/>
</dbReference>
<organism evidence="9 10">
    <name type="scientific">Anisodus tanguticus</name>
    <dbReference type="NCBI Taxonomy" id="243964"/>
    <lineage>
        <taxon>Eukaryota</taxon>
        <taxon>Viridiplantae</taxon>
        <taxon>Streptophyta</taxon>
        <taxon>Embryophyta</taxon>
        <taxon>Tracheophyta</taxon>
        <taxon>Spermatophyta</taxon>
        <taxon>Magnoliopsida</taxon>
        <taxon>eudicotyledons</taxon>
        <taxon>Gunneridae</taxon>
        <taxon>Pentapetalae</taxon>
        <taxon>asterids</taxon>
        <taxon>lamiids</taxon>
        <taxon>Solanales</taxon>
        <taxon>Solanaceae</taxon>
        <taxon>Solanoideae</taxon>
        <taxon>Hyoscyameae</taxon>
        <taxon>Anisodus</taxon>
    </lineage>
</organism>
<protein>
    <recommendedName>
        <fullName evidence="8">DOMON domain-containing protein</fullName>
    </recommendedName>
</protein>
<dbReference type="EMBL" id="JAVYJV010000003">
    <property type="protein sequence ID" value="KAK4376181.1"/>
    <property type="molecule type" value="Genomic_DNA"/>
</dbReference>
<dbReference type="CDD" id="cd09629">
    <property type="entry name" value="DOMON_CIL1_like"/>
    <property type="match status" value="1"/>
</dbReference>
<feature type="signal peptide" evidence="7">
    <location>
        <begin position="1"/>
        <end position="23"/>
    </location>
</feature>
<keyword evidence="2" id="KW-0813">Transport</keyword>
<feature type="region of interest" description="Disordered" evidence="6">
    <location>
        <begin position="185"/>
        <end position="208"/>
    </location>
</feature>
<dbReference type="PANTHER" id="PTHR23130:SF157">
    <property type="entry name" value="AUXIN-INDUCED IN ROOT CULTURES PROTEIN 12"/>
    <property type="match status" value="1"/>
</dbReference>
<evidence type="ECO:0000313" key="10">
    <source>
        <dbReference type="Proteomes" id="UP001291623"/>
    </source>
</evidence>
<evidence type="ECO:0000256" key="7">
    <source>
        <dbReference type="SAM" id="SignalP"/>
    </source>
</evidence>
<evidence type="ECO:0000256" key="1">
    <source>
        <dbReference type="ARBA" id="ARBA00004370"/>
    </source>
</evidence>
<evidence type="ECO:0000256" key="2">
    <source>
        <dbReference type="ARBA" id="ARBA00022448"/>
    </source>
</evidence>
<gene>
    <name evidence="9" type="ORF">RND71_006858</name>
</gene>
<keyword evidence="10" id="KW-1185">Reference proteome</keyword>
<accession>A0AAE1VTI2</accession>
<dbReference type="Pfam" id="PF04526">
    <property type="entry name" value="DUF568"/>
    <property type="match status" value="1"/>
</dbReference>
<feature type="chain" id="PRO_5042086825" description="DOMON domain-containing protein" evidence="7">
    <location>
        <begin position="24"/>
        <end position="233"/>
    </location>
</feature>
<dbReference type="GO" id="GO:0016020">
    <property type="term" value="C:membrane"/>
    <property type="evidence" value="ECO:0007669"/>
    <property type="project" value="UniProtKB-SubCell"/>
</dbReference>
<reference evidence="9" key="1">
    <citation type="submission" date="2023-12" db="EMBL/GenBank/DDBJ databases">
        <title>Genome assembly of Anisodus tanguticus.</title>
        <authorList>
            <person name="Wang Y.-J."/>
        </authorList>
    </citation>
    <scope>NUCLEOTIDE SEQUENCE</scope>
    <source>
        <strain evidence="9">KB-2021</strain>
        <tissue evidence="9">Leaf</tissue>
    </source>
</reference>
<proteinExistence type="predicted"/>
<sequence>MSSLLHLPFILLITFILISPAISHNCSSQSFSNNVHFDNCTHLPSLKSSFHWTYNSTKSTLSFAFIAPLPSSNGWIAPIAPAMIGTQCLIAFKGPNGLMVVKTYDLTSYNSITLTNKLLFTVLDSKAEYSDGIMKILATLVLPSNMTMINQVWQVGPAVKDGMPVAHKFDPDNLKSKGTLDLATSSGGGKNATAPASAGGDGHSGDKANGSSRIWRNNASFYVFVMFLGVLLL</sequence>
<dbReference type="InterPro" id="IPR045265">
    <property type="entry name" value="AIR12_DOMON"/>
</dbReference>
<evidence type="ECO:0000256" key="6">
    <source>
        <dbReference type="SAM" id="MobiDB-lite"/>
    </source>
</evidence>
<evidence type="ECO:0000313" key="9">
    <source>
        <dbReference type="EMBL" id="KAK4376181.1"/>
    </source>
</evidence>
<dbReference type="AlphaFoldDB" id="A0AAE1VTI2"/>
<keyword evidence="4" id="KW-0249">Electron transport</keyword>
<dbReference type="PANTHER" id="PTHR23130">
    <property type="entry name" value="CYTOCHROME B561 AND DOMON DOMAIN-CONTAINING PROTEIN"/>
    <property type="match status" value="1"/>
</dbReference>